<dbReference type="GO" id="GO:0005634">
    <property type="term" value="C:nucleus"/>
    <property type="evidence" value="ECO:0007669"/>
    <property type="project" value="TreeGrafter"/>
</dbReference>
<protein>
    <submittedName>
        <fullName evidence="1">mRNA cap guanine-N7 methyltransferase 2-like protein</fullName>
    </submittedName>
</protein>
<dbReference type="InterPro" id="IPR029063">
    <property type="entry name" value="SAM-dependent_MTases_sf"/>
</dbReference>
<dbReference type="InterPro" id="IPR039753">
    <property type="entry name" value="RG7MT1"/>
</dbReference>
<organism evidence="1 2">
    <name type="scientific">Trifolium pratense</name>
    <name type="common">Red clover</name>
    <dbReference type="NCBI Taxonomy" id="57577"/>
    <lineage>
        <taxon>Eukaryota</taxon>
        <taxon>Viridiplantae</taxon>
        <taxon>Streptophyta</taxon>
        <taxon>Embryophyta</taxon>
        <taxon>Tracheophyta</taxon>
        <taxon>Spermatophyta</taxon>
        <taxon>Magnoliopsida</taxon>
        <taxon>eudicotyledons</taxon>
        <taxon>Gunneridae</taxon>
        <taxon>Pentapetalae</taxon>
        <taxon>rosids</taxon>
        <taxon>fabids</taxon>
        <taxon>Fabales</taxon>
        <taxon>Fabaceae</taxon>
        <taxon>Papilionoideae</taxon>
        <taxon>50 kb inversion clade</taxon>
        <taxon>NPAAA clade</taxon>
        <taxon>Hologalegina</taxon>
        <taxon>IRL clade</taxon>
        <taxon>Trifolieae</taxon>
        <taxon>Trifolium</taxon>
    </lineage>
</organism>
<reference evidence="1 2" key="2">
    <citation type="journal article" date="2017" name="Front. Plant Sci.">
        <title>Gene Classification and Mining of Molecular Markers Useful in Red Clover (Trifolium pratense) Breeding.</title>
        <authorList>
            <person name="Istvanek J."/>
            <person name="Dluhosova J."/>
            <person name="Dluhos P."/>
            <person name="Patkova L."/>
            <person name="Nedelnik J."/>
            <person name="Repkova J."/>
        </authorList>
    </citation>
    <scope>NUCLEOTIDE SEQUENCE [LARGE SCALE GENOMIC DNA]</scope>
    <source>
        <strain evidence="2">cv. Tatra</strain>
        <tissue evidence="1">Young leaves</tissue>
    </source>
</reference>
<keyword evidence="1" id="KW-0808">Transferase</keyword>
<sequence length="60" mass="6677">MSNQLVGKSDSNHQRLYDFAKMSLIKIFAHPYATVCELYCGGGADADKWLDAQIAHYIGI</sequence>
<reference evidence="1 2" key="1">
    <citation type="journal article" date="2014" name="Am. J. Bot.">
        <title>Genome assembly and annotation for red clover (Trifolium pratense; Fabaceae).</title>
        <authorList>
            <person name="Istvanek J."/>
            <person name="Jaros M."/>
            <person name="Krenek A."/>
            <person name="Repkova J."/>
        </authorList>
    </citation>
    <scope>NUCLEOTIDE SEQUENCE [LARGE SCALE GENOMIC DNA]</scope>
    <source>
        <strain evidence="2">cv. Tatra</strain>
        <tissue evidence="1">Young leaves</tissue>
    </source>
</reference>
<dbReference type="GO" id="GO:0004482">
    <property type="term" value="F:mRNA 5'-cap (guanine-N7-)-methyltransferase activity"/>
    <property type="evidence" value="ECO:0007669"/>
    <property type="project" value="InterPro"/>
</dbReference>
<dbReference type="STRING" id="57577.A0A2K3MI82"/>
<dbReference type="EMBL" id="ASHM01063026">
    <property type="protein sequence ID" value="PNX90497.1"/>
    <property type="molecule type" value="Genomic_DNA"/>
</dbReference>
<dbReference type="AlphaFoldDB" id="A0A2K3MI82"/>
<dbReference type="PANTHER" id="PTHR12189">
    <property type="entry name" value="MRNA GUANINE-7- METHYLTRANSFERASE"/>
    <property type="match status" value="1"/>
</dbReference>
<keyword evidence="1" id="KW-0489">Methyltransferase</keyword>
<evidence type="ECO:0000313" key="1">
    <source>
        <dbReference type="EMBL" id="PNX90497.1"/>
    </source>
</evidence>
<evidence type="ECO:0000313" key="2">
    <source>
        <dbReference type="Proteomes" id="UP000236291"/>
    </source>
</evidence>
<dbReference type="ExpressionAtlas" id="A0A2K3MI82">
    <property type="expression patterns" value="baseline"/>
</dbReference>
<dbReference type="Proteomes" id="UP000236291">
    <property type="component" value="Unassembled WGS sequence"/>
</dbReference>
<feature type="non-terminal residue" evidence="1">
    <location>
        <position position="60"/>
    </location>
</feature>
<dbReference type="PANTHER" id="PTHR12189:SF3">
    <property type="entry name" value="MRNA (GUANINE-N(7))-METHYLTRANSFERASE"/>
    <property type="match status" value="1"/>
</dbReference>
<comment type="caution">
    <text evidence="1">The sequence shown here is derived from an EMBL/GenBank/DDBJ whole genome shotgun (WGS) entry which is preliminary data.</text>
</comment>
<dbReference type="Gene3D" id="3.40.50.150">
    <property type="entry name" value="Vaccinia Virus protein VP39"/>
    <property type="match status" value="1"/>
</dbReference>
<accession>A0A2K3MI82</accession>
<gene>
    <name evidence="1" type="ORF">L195_g046621</name>
</gene>
<proteinExistence type="predicted"/>
<name>A0A2K3MI82_TRIPR</name>